<evidence type="ECO:0000313" key="2">
    <source>
        <dbReference type="EMBL" id="RMY26559.1"/>
    </source>
</evidence>
<proteinExistence type="predicted"/>
<accession>A0A3M7AGU0</accession>
<organism evidence="2 3">
    <name type="scientific">Hortaea werneckii</name>
    <name type="common">Black yeast</name>
    <name type="synonym">Cladosporium werneckii</name>
    <dbReference type="NCBI Taxonomy" id="91943"/>
    <lineage>
        <taxon>Eukaryota</taxon>
        <taxon>Fungi</taxon>
        <taxon>Dikarya</taxon>
        <taxon>Ascomycota</taxon>
        <taxon>Pezizomycotina</taxon>
        <taxon>Dothideomycetes</taxon>
        <taxon>Dothideomycetidae</taxon>
        <taxon>Mycosphaerellales</taxon>
        <taxon>Teratosphaeriaceae</taxon>
        <taxon>Hortaea</taxon>
    </lineage>
</organism>
<evidence type="ECO:0000313" key="3">
    <source>
        <dbReference type="Proteomes" id="UP000270230"/>
    </source>
</evidence>
<gene>
    <name evidence="2" type="ORF">D0865_16236</name>
</gene>
<keyword evidence="1" id="KW-0812">Transmembrane</keyword>
<keyword evidence="1" id="KW-1133">Transmembrane helix</keyword>
<feature type="transmembrane region" description="Helical" evidence="1">
    <location>
        <begin position="98"/>
        <end position="117"/>
    </location>
</feature>
<protein>
    <submittedName>
        <fullName evidence="2">Uncharacterized protein</fullName>
    </submittedName>
</protein>
<dbReference type="VEuPathDB" id="FungiDB:BTJ68_10938"/>
<comment type="caution">
    <text evidence="2">The sequence shown here is derived from an EMBL/GenBank/DDBJ whole genome shotgun (WGS) entry which is preliminary data.</text>
</comment>
<evidence type="ECO:0000256" key="1">
    <source>
        <dbReference type="SAM" id="Phobius"/>
    </source>
</evidence>
<dbReference type="AlphaFoldDB" id="A0A3M7AGU0"/>
<dbReference type="EMBL" id="QWIN01003117">
    <property type="protein sequence ID" value="RMY26559.1"/>
    <property type="molecule type" value="Genomic_DNA"/>
</dbReference>
<dbReference type="OrthoDB" id="5395704at2759"/>
<name>A0A3M7AGU0_HORWE</name>
<sequence>MFNRNRNAWYCSYQQTKGGVSRLQDGGTSPSFFPTLARVPAFFHAFSLCLGRTSDLVWSSRSQQLPNLSDSEPTPIPPSFTSLFQYTLLPINKGKMHVITLAVIGLCAGLSAAAQLASAEAFDITNLSTHQVTGGNTTIEFTIHDPDPLTNTTTNCTGTWEEGTDNYPSPGYQTCTNRTFGWNMDTYSSFTSFTLNVKHTFEDPAVGDYPYNMVTTFGEANITGTPLKCTAGTEEGSGWRCQQQLRVIKAPIYATSA</sequence>
<keyword evidence="1" id="KW-0472">Membrane</keyword>
<reference evidence="2 3" key="1">
    <citation type="journal article" date="2018" name="BMC Genomics">
        <title>Genomic evidence for intraspecific hybridization in a clonal and extremely halotolerant yeast.</title>
        <authorList>
            <person name="Gostincar C."/>
            <person name="Stajich J.E."/>
            <person name="Zupancic J."/>
            <person name="Zalar P."/>
            <person name="Gunde-Cimerman N."/>
        </authorList>
    </citation>
    <scope>NUCLEOTIDE SEQUENCE [LARGE SCALE GENOMIC DNA]</scope>
    <source>
        <strain evidence="2 3">EXF-151</strain>
    </source>
</reference>
<dbReference type="Proteomes" id="UP000270230">
    <property type="component" value="Unassembled WGS sequence"/>
</dbReference>